<comment type="catalytic activity">
    <reaction evidence="9 10">
        <text>L-glutamyl-tRNA(Gln) + L-glutamine + ATP + H2O = L-glutaminyl-tRNA(Gln) + L-glutamate + ADP + phosphate + H(+)</text>
        <dbReference type="Rhea" id="RHEA:17521"/>
        <dbReference type="Rhea" id="RHEA-COMP:9681"/>
        <dbReference type="Rhea" id="RHEA-COMP:9684"/>
        <dbReference type="ChEBI" id="CHEBI:15377"/>
        <dbReference type="ChEBI" id="CHEBI:15378"/>
        <dbReference type="ChEBI" id="CHEBI:29985"/>
        <dbReference type="ChEBI" id="CHEBI:30616"/>
        <dbReference type="ChEBI" id="CHEBI:43474"/>
        <dbReference type="ChEBI" id="CHEBI:58359"/>
        <dbReference type="ChEBI" id="CHEBI:78520"/>
        <dbReference type="ChEBI" id="CHEBI:78521"/>
        <dbReference type="ChEBI" id="CHEBI:456216"/>
        <dbReference type="EC" id="6.3.5.7"/>
    </reaction>
</comment>
<keyword evidence="5 10" id="KW-0436">Ligase</keyword>
<evidence type="ECO:0000256" key="5">
    <source>
        <dbReference type="ARBA" id="ARBA00022598"/>
    </source>
</evidence>
<feature type="active site" description="Charge relay system" evidence="10">
    <location>
        <position position="56"/>
    </location>
</feature>
<evidence type="ECO:0000256" key="2">
    <source>
        <dbReference type="ARBA" id="ARBA00011123"/>
    </source>
</evidence>
<dbReference type="HAMAP" id="MF_00120">
    <property type="entry name" value="GatA"/>
    <property type="match status" value="1"/>
</dbReference>
<evidence type="ECO:0000256" key="11">
    <source>
        <dbReference type="SAM" id="Coils"/>
    </source>
</evidence>
<comment type="function">
    <text evidence="10">Allows the formation of correctly charged Gln-tRNA(Gln) through the transamidation of misacylated Glu-tRNA(Gln) in organisms which lack glutaminyl-tRNA synthetase. The reaction takes place in the presence of glutamine and ATP through an activated gamma-phospho-Glu-tRNA(Gln).</text>
</comment>
<dbReference type="GO" id="GO:0016740">
    <property type="term" value="F:transferase activity"/>
    <property type="evidence" value="ECO:0007669"/>
    <property type="project" value="UniProtKB-KW"/>
</dbReference>
<keyword evidence="14" id="KW-1185">Reference proteome</keyword>
<keyword evidence="8 10" id="KW-0648">Protein biosynthesis</keyword>
<evidence type="ECO:0000256" key="1">
    <source>
        <dbReference type="ARBA" id="ARBA00008069"/>
    </source>
</evidence>
<dbReference type="SUPFAM" id="SSF75304">
    <property type="entry name" value="Amidase signature (AS) enzymes"/>
    <property type="match status" value="1"/>
</dbReference>
<comment type="caution">
    <text evidence="13">The sequence shown here is derived from an EMBL/GenBank/DDBJ whole genome shotgun (WGS) entry which is preliminary data.</text>
</comment>
<dbReference type="AlphaFoldDB" id="A0A4Q0XW25"/>
<dbReference type="RefSeq" id="WP_128995020.1">
    <property type="nucleotide sequence ID" value="NZ_PDKN01000001.1"/>
</dbReference>
<dbReference type="GO" id="GO:0006412">
    <property type="term" value="P:translation"/>
    <property type="evidence" value="ECO:0007669"/>
    <property type="project" value="UniProtKB-UniRule"/>
</dbReference>
<dbReference type="Proteomes" id="UP000290657">
    <property type="component" value="Unassembled WGS sequence"/>
</dbReference>
<dbReference type="InterPro" id="IPR020556">
    <property type="entry name" value="Amidase_CS"/>
</dbReference>
<comment type="similarity">
    <text evidence="1 10">Belongs to the amidase family. GatA subfamily.</text>
</comment>
<keyword evidence="11" id="KW-0175">Coiled coil</keyword>
<feature type="domain" description="Amidase" evidence="12">
    <location>
        <begin position="49"/>
        <end position="439"/>
    </location>
</feature>
<protein>
    <recommendedName>
        <fullName evidence="4 10">Glutamyl-tRNA(Gln) amidotransferase subunit A</fullName>
        <shortName evidence="10">Glu-ADT subunit A</shortName>
        <ecNumber evidence="3 10">6.3.5.7</ecNumber>
    </recommendedName>
</protein>
<dbReference type="GO" id="GO:0030956">
    <property type="term" value="C:glutamyl-tRNA(Gln) amidotransferase complex"/>
    <property type="evidence" value="ECO:0007669"/>
    <property type="project" value="InterPro"/>
</dbReference>
<dbReference type="PANTHER" id="PTHR11895">
    <property type="entry name" value="TRANSAMIDASE"/>
    <property type="match status" value="1"/>
</dbReference>
<dbReference type="EMBL" id="PDKN01000001">
    <property type="protein sequence ID" value="RXJ60884.1"/>
    <property type="molecule type" value="Genomic_DNA"/>
</dbReference>
<dbReference type="InterPro" id="IPR023631">
    <property type="entry name" value="Amidase_dom"/>
</dbReference>
<feature type="active site" description="Acyl-ester intermediate" evidence="10">
    <location>
        <position position="155"/>
    </location>
</feature>
<dbReference type="InterPro" id="IPR000120">
    <property type="entry name" value="Amidase"/>
</dbReference>
<keyword evidence="6 10" id="KW-0547">Nucleotide-binding</keyword>
<evidence type="ECO:0000256" key="9">
    <source>
        <dbReference type="ARBA" id="ARBA00047407"/>
    </source>
</evidence>
<keyword evidence="13" id="KW-0808">Transferase</keyword>
<evidence type="ECO:0000259" key="12">
    <source>
        <dbReference type="Pfam" id="PF01425"/>
    </source>
</evidence>
<evidence type="ECO:0000256" key="8">
    <source>
        <dbReference type="ARBA" id="ARBA00022917"/>
    </source>
</evidence>
<dbReference type="EC" id="6.3.5.7" evidence="3 10"/>
<organism evidence="13 14">
    <name type="scientific">Candidatus Marinarcus aquaticus</name>
    <dbReference type="NCBI Taxonomy" id="2044504"/>
    <lineage>
        <taxon>Bacteria</taxon>
        <taxon>Pseudomonadati</taxon>
        <taxon>Campylobacterota</taxon>
        <taxon>Epsilonproteobacteria</taxon>
        <taxon>Campylobacterales</taxon>
        <taxon>Arcobacteraceae</taxon>
        <taxon>Candidatus Marinarcus</taxon>
    </lineage>
</organism>
<dbReference type="OrthoDB" id="9811471at2"/>
<dbReference type="GO" id="GO:0050567">
    <property type="term" value="F:glutaminyl-tRNA synthase (glutamine-hydrolyzing) activity"/>
    <property type="evidence" value="ECO:0007669"/>
    <property type="project" value="UniProtKB-UniRule"/>
</dbReference>
<dbReference type="Gene3D" id="3.90.1300.10">
    <property type="entry name" value="Amidase signature (AS) domain"/>
    <property type="match status" value="1"/>
</dbReference>
<evidence type="ECO:0000256" key="10">
    <source>
        <dbReference type="HAMAP-Rule" id="MF_00120"/>
    </source>
</evidence>
<dbReference type="InterPro" id="IPR004412">
    <property type="entry name" value="GatA"/>
</dbReference>
<dbReference type="NCBIfam" id="TIGR00132">
    <property type="entry name" value="gatA"/>
    <property type="match status" value="1"/>
</dbReference>
<gene>
    <name evidence="10" type="primary">gatA</name>
    <name evidence="13" type="ORF">CRV04_02400</name>
</gene>
<proteinExistence type="inferred from homology"/>
<evidence type="ECO:0000256" key="6">
    <source>
        <dbReference type="ARBA" id="ARBA00022741"/>
    </source>
</evidence>
<comment type="subunit">
    <text evidence="2 10">Heterotrimer of A, B and C subunits.</text>
</comment>
<evidence type="ECO:0000313" key="14">
    <source>
        <dbReference type="Proteomes" id="UP000290657"/>
    </source>
</evidence>
<evidence type="ECO:0000256" key="4">
    <source>
        <dbReference type="ARBA" id="ARBA00014428"/>
    </source>
</evidence>
<dbReference type="Pfam" id="PF01425">
    <property type="entry name" value="Amidase"/>
    <property type="match status" value="1"/>
</dbReference>
<evidence type="ECO:0000256" key="3">
    <source>
        <dbReference type="ARBA" id="ARBA00012739"/>
    </source>
</evidence>
<dbReference type="InterPro" id="IPR036928">
    <property type="entry name" value="AS_sf"/>
</dbReference>
<evidence type="ECO:0000313" key="13">
    <source>
        <dbReference type="EMBL" id="RXJ60884.1"/>
    </source>
</evidence>
<name>A0A4Q0XW25_9BACT</name>
<sequence length="454" mass="48609">MITLKEALALSSSEIESLRDELKEKIKNNKELGAYIEQLTNQDLNESGSGIPIAIKDNINVKNWEITCASNILKGYISPYNATVINKLHEAGLAPLGKTNMDELAMGSSTETSCYGKTLNPINTLKVPGGSSGGSAAAVAAGLAVAALGTDTGGSIRQPAAYCGCVGMKPTYGRVSRYGIAAYSSSLDQVGPITQNVEDAAILYDIIAGHDPMDSTSSNQTSPAVAPNLNPNRKLTIAVIDNFIEQASDDIKEGHQKAVEALEAAGHTIIHKNMVDTSKILSSYYIVATAEASANFSRLDGVRYGNRKGEGGLKEMYVKTKSEGFGQEVQKRIMLGSFVLSSGYYDAYYIKAQKVRHLIKDEYEAIFKEADLILSPVAPTTAPEFGSFKTSLEMYLSDIYTISVNLAGLPALSLPVAKNSEGMPVGLQLIGRAFDEQTVFDGALSLEQQVNYTK</sequence>
<feature type="coiled-coil region" evidence="11">
    <location>
        <begin position="1"/>
        <end position="42"/>
    </location>
</feature>
<dbReference type="PANTHER" id="PTHR11895:SF151">
    <property type="entry name" value="GLUTAMYL-TRNA(GLN) AMIDOTRANSFERASE SUBUNIT A"/>
    <property type="match status" value="1"/>
</dbReference>
<feature type="active site" description="Charge relay system" evidence="10">
    <location>
        <position position="131"/>
    </location>
</feature>
<reference evidence="13 14" key="1">
    <citation type="submission" date="2017-10" db="EMBL/GenBank/DDBJ databases">
        <title>Genomics of the genus Arcobacter.</title>
        <authorList>
            <person name="Perez-Cataluna A."/>
            <person name="Figueras M.J."/>
        </authorList>
    </citation>
    <scope>NUCLEOTIDE SEQUENCE [LARGE SCALE GENOMIC DNA]</scope>
    <source>
        <strain evidence="13 14">CECT 8987</strain>
    </source>
</reference>
<dbReference type="GO" id="GO:0005524">
    <property type="term" value="F:ATP binding"/>
    <property type="evidence" value="ECO:0007669"/>
    <property type="project" value="UniProtKB-KW"/>
</dbReference>
<evidence type="ECO:0000256" key="7">
    <source>
        <dbReference type="ARBA" id="ARBA00022840"/>
    </source>
</evidence>
<keyword evidence="7 10" id="KW-0067">ATP-binding</keyword>
<accession>A0A4Q0XW25</accession>
<dbReference type="PROSITE" id="PS00571">
    <property type="entry name" value="AMIDASES"/>
    <property type="match status" value="1"/>
</dbReference>